<dbReference type="RefSeq" id="WP_278018031.1">
    <property type="nucleotide sequence ID" value="NZ_JARRRY010000002.1"/>
</dbReference>
<protein>
    <submittedName>
        <fullName evidence="4">Cyclic di-AMP binding protein CbpA</fullName>
    </submittedName>
</protein>
<name>A0ABT6H344_9BACI</name>
<dbReference type="PANTHER" id="PTHR43080">
    <property type="entry name" value="CBS DOMAIN-CONTAINING PROTEIN CBSX3, MITOCHONDRIAL"/>
    <property type="match status" value="1"/>
</dbReference>
<evidence type="ECO:0000313" key="5">
    <source>
        <dbReference type="Proteomes" id="UP001218246"/>
    </source>
</evidence>
<dbReference type="SUPFAM" id="SSF54631">
    <property type="entry name" value="CBS-domain pair"/>
    <property type="match status" value="1"/>
</dbReference>
<accession>A0ABT6H344</accession>
<dbReference type="Gene3D" id="3.10.580.10">
    <property type="entry name" value="CBS-domain"/>
    <property type="match status" value="1"/>
</dbReference>
<dbReference type="InterPro" id="IPR051257">
    <property type="entry name" value="Diverse_CBS-Domain"/>
</dbReference>
<dbReference type="InterPro" id="IPR000644">
    <property type="entry name" value="CBS_dom"/>
</dbReference>
<dbReference type="InterPro" id="IPR046342">
    <property type="entry name" value="CBS_dom_sf"/>
</dbReference>
<dbReference type="CDD" id="cd02205">
    <property type="entry name" value="CBS_pair_SF"/>
    <property type="match status" value="1"/>
</dbReference>
<evidence type="ECO:0000313" key="4">
    <source>
        <dbReference type="EMBL" id="MDG5753639.1"/>
    </source>
</evidence>
<dbReference type="PANTHER" id="PTHR43080:SF11">
    <property type="entry name" value="CBS DOMAIN CONTAINING PROTEIN"/>
    <property type="match status" value="1"/>
</dbReference>
<dbReference type="SMART" id="SM00116">
    <property type="entry name" value="CBS"/>
    <property type="match status" value="1"/>
</dbReference>
<evidence type="ECO:0000259" key="3">
    <source>
        <dbReference type="PROSITE" id="PS51371"/>
    </source>
</evidence>
<proteinExistence type="predicted"/>
<gene>
    <name evidence="4" type="primary">cbpA</name>
    <name evidence="4" type="ORF">P6P90_06565</name>
</gene>
<dbReference type="PROSITE" id="PS51371">
    <property type="entry name" value="CBS"/>
    <property type="match status" value="1"/>
</dbReference>
<keyword evidence="1 2" id="KW-0129">CBS domain</keyword>
<organism evidence="4 5">
    <name type="scientific">Ectobacillus antri</name>
    <dbReference type="NCBI Taxonomy" id="2486280"/>
    <lineage>
        <taxon>Bacteria</taxon>
        <taxon>Bacillati</taxon>
        <taxon>Bacillota</taxon>
        <taxon>Bacilli</taxon>
        <taxon>Bacillales</taxon>
        <taxon>Bacillaceae</taxon>
        <taxon>Ectobacillus</taxon>
    </lineage>
</organism>
<feature type="domain" description="CBS" evidence="3">
    <location>
        <begin position="7"/>
        <end position="66"/>
    </location>
</feature>
<reference evidence="4 5" key="1">
    <citation type="submission" date="2023-04" db="EMBL/GenBank/DDBJ databases">
        <title>Ectobacillus antri isolated from activated sludge.</title>
        <authorList>
            <person name="Yan P."/>
            <person name="Liu X."/>
        </authorList>
    </citation>
    <scope>NUCLEOTIDE SEQUENCE [LARGE SCALE GENOMIC DNA]</scope>
    <source>
        <strain evidence="4 5">C18H</strain>
    </source>
</reference>
<dbReference type="PIRSF" id="PIRSF035040">
    <property type="entry name" value="UCP035040_CBS_Lmo0553"/>
    <property type="match status" value="1"/>
</dbReference>
<evidence type="ECO:0000256" key="2">
    <source>
        <dbReference type="PROSITE-ProRule" id="PRU00703"/>
    </source>
</evidence>
<keyword evidence="5" id="KW-1185">Reference proteome</keyword>
<evidence type="ECO:0000256" key="1">
    <source>
        <dbReference type="ARBA" id="ARBA00023122"/>
    </source>
</evidence>
<dbReference type="Proteomes" id="UP001218246">
    <property type="component" value="Unassembled WGS sequence"/>
</dbReference>
<comment type="caution">
    <text evidence="4">The sequence shown here is derived from an EMBL/GenBank/DDBJ whole genome shotgun (WGS) entry which is preliminary data.</text>
</comment>
<dbReference type="EMBL" id="JARULN010000003">
    <property type="protein sequence ID" value="MDG5753639.1"/>
    <property type="molecule type" value="Genomic_DNA"/>
</dbReference>
<dbReference type="Pfam" id="PF00571">
    <property type="entry name" value="CBS"/>
    <property type="match status" value="1"/>
</dbReference>
<sequence>MRVKGNYVPKQDVVFCSEQDSLESVLQLLNETGYRCIPVLDETKTKFVGNVYKVDILEYAAALSDTVRHVVRDTNAFVYEESSFFKVFFTIKRLPFLAVIGESGNFLGILTHSKVFALLEDAWGVNSGVYSVTIGTQDYNGAIQKLAKVLKKYTGIQSLLTLDNNALYVRRMVFTLGKEFDTSELQPLLKELEENGFRIVHIEEL</sequence>
<dbReference type="InterPro" id="IPR017036">
    <property type="entry name" value="Lmo0553-like"/>
</dbReference>
<dbReference type="NCBIfam" id="NF038387">
    <property type="entry name" value="CBS_CbpA"/>
    <property type="match status" value="1"/>
</dbReference>